<evidence type="ECO:0000313" key="2">
    <source>
        <dbReference type="EMBL" id="XHV10694.1"/>
    </source>
</evidence>
<organism evidence="2">
    <name type="scientific">Caulobacter phage BL57</name>
    <dbReference type="NCBI Taxonomy" id="3348355"/>
    <lineage>
        <taxon>Viruses</taxon>
    </lineage>
</organism>
<name>A0AB74UGW5_9VIRU</name>
<evidence type="ECO:0000256" key="1">
    <source>
        <dbReference type="SAM" id="Phobius"/>
    </source>
</evidence>
<gene>
    <name evidence="2" type="ORF">BL57_222c</name>
</gene>
<accession>A0AB74UGW5</accession>
<protein>
    <submittedName>
        <fullName evidence="2">Uncharacterized protein</fullName>
    </submittedName>
</protein>
<keyword evidence="1" id="KW-0472">Membrane</keyword>
<proteinExistence type="predicted"/>
<reference evidence="2" key="1">
    <citation type="submission" date="2024-10" db="EMBL/GenBank/DDBJ databases">
        <title>Genetic diversity among independent isolates of the Dolichocephalovirinae subfamily.</title>
        <authorList>
            <person name="Ely B."/>
            <person name="Thomas Q."/>
            <person name="Mohammadi T."/>
        </authorList>
    </citation>
    <scope>NUCLEOTIDE SEQUENCE</scope>
</reference>
<dbReference type="EMBL" id="PQ287320">
    <property type="protein sequence ID" value="XHV10694.1"/>
    <property type="molecule type" value="Genomic_DNA"/>
</dbReference>
<keyword evidence="1" id="KW-1133">Transmembrane helix</keyword>
<feature type="transmembrane region" description="Helical" evidence="1">
    <location>
        <begin position="6"/>
        <end position="30"/>
    </location>
</feature>
<sequence length="100" mass="10804">MRPSSWIVPAVFGLLAAIPFLFLANCYGTFERSGWLAAMEALRARGYAKLSVHAAHPTTIDDPTGCYTFSGQDGYNTVHGRICIRRDAQGNPSSKVALDG</sequence>
<keyword evidence="1" id="KW-0812">Transmembrane</keyword>